<proteinExistence type="predicted"/>
<reference evidence="4 5" key="1">
    <citation type="journal article" date="2011" name="PLoS Pathog.">
        <title>Endophytic Life Strategies Decoded by Genome and Transcriptome Analyses of the Mutualistic Root Symbiont Piriformospora indica.</title>
        <authorList>
            <person name="Zuccaro A."/>
            <person name="Lahrmann U."/>
            <person name="Guldener U."/>
            <person name="Langen G."/>
            <person name="Pfiffi S."/>
            <person name="Biedenkopf D."/>
            <person name="Wong P."/>
            <person name="Samans B."/>
            <person name="Grimm C."/>
            <person name="Basiewicz M."/>
            <person name="Murat C."/>
            <person name="Martin F."/>
            <person name="Kogel K.H."/>
        </authorList>
    </citation>
    <scope>NUCLEOTIDE SEQUENCE [LARGE SCALE GENOMIC DNA]</scope>
    <source>
        <strain evidence="4 5">DSM 11827</strain>
    </source>
</reference>
<keyword evidence="5" id="KW-1185">Reference proteome</keyword>
<feature type="region of interest" description="Disordered" evidence="2">
    <location>
        <begin position="256"/>
        <end position="300"/>
    </location>
</feature>
<feature type="region of interest" description="Disordered" evidence="2">
    <location>
        <begin position="1"/>
        <end position="44"/>
    </location>
</feature>
<dbReference type="InterPro" id="IPR013087">
    <property type="entry name" value="Znf_C2H2_type"/>
</dbReference>
<dbReference type="AlphaFoldDB" id="G4TWJ9"/>
<dbReference type="PROSITE" id="PS50157">
    <property type="entry name" value="ZINC_FINGER_C2H2_2"/>
    <property type="match status" value="1"/>
</dbReference>
<dbReference type="Proteomes" id="UP000007148">
    <property type="component" value="Unassembled WGS sequence"/>
</dbReference>
<evidence type="ECO:0000313" key="4">
    <source>
        <dbReference type="EMBL" id="CCA75692.1"/>
    </source>
</evidence>
<gene>
    <name evidence="4" type="ORF">PIIN_09682</name>
</gene>
<sequence length="300" mass="32359">MNSPRAHQSTADLHSHLATDDSGTSTMNSWRPDTSEAIDDVDDITPPDWAYQVSAVLGANLGVPAEDILFASLDGEGNIVRKEENQPQAPPTSCPPMSGKMRNQFQARKTVQEALADCGDDEELRKAVKLAVECEEYKAGKAVPSELLAALSETGGGRSQSKCRFPGCGKPSVRTDRAKEHARVHIGNHPYSCTRVQADGKIGCGATFLRKHDRNRHDNGADILLCDDCGAKIQGKGREYNLQRHKTNYCPVRKATTTKESVAKSPDVQKKSQVNAKSLGLDTSQGHAPVPSTSALPMGE</sequence>
<feature type="compositionally biased region" description="Polar residues" evidence="2">
    <location>
        <begin position="21"/>
        <end position="32"/>
    </location>
</feature>
<comment type="caution">
    <text evidence="4">The sequence shown here is derived from an EMBL/GenBank/DDBJ whole genome shotgun (WGS) entry which is preliminary data.</text>
</comment>
<evidence type="ECO:0000313" key="5">
    <source>
        <dbReference type="Proteomes" id="UP000007148"/>
    </source>
</evidence>
<feature type="compositionally biased region" description="Polar residues" evidence="2">
    <location>
        <begin position="271"/>
        <end position="300"/>
    </location>
</feature>
<dbReference type="HOGENOM" id="CLU_927858_0_0_1"/>
<organism evidence="4 5">
    <name type="scientific">Serendipita indica (strain DSM 11827)</name>
    <name type="common">Root endophyte fungus</name>
    <name type="synonym">Piriformospora indica</name>
    <dbReference type="NCBI Taxonomy" id="1109443"/>
    <lineage>
        <taxon>Eukaryota</taxon>
        <taxon>Fungi</taxon>
        <taxon>Dikarya</taxon>
        <taxon>Basidiomycota</taxon>
        <taxon>Agaricomycotina</taxon>
        <taxon>Agaricomycetes</taxon>
        <taxon>Sebacinales</taxon>
        <taxon>Serendipitaceae</taxon>
        <taxon>Serendipita</taxon>
    </lineage>
</organism>
<feature type="domain" description="C2H2-type" evidence="3">
    <location>
        <begin position="161"/>
        <end position="190"/>
    </location>
</feature>
<feature type="compositionally biased region" description="Polar residues" evidence="2">
    <location>
        <begin position="1"/>
        <end position="12"/>
    </location>
</feature>
<dbReference type="Gene3D" id="3.30.160.60">
    <property type="entry name" value="Classic Zinc Finger"/>
    <property type="match status" value="1"/>
</dbReference>
<dbReference type="InParanoid" id="G4TWJ9"/>
<dbReference type="STRING" id="1109443.G4TWJ9"/>
<evidence type="ECO:0000259" key="3">
    <source>
        <dbReference type="PROSITE" id="PS50157"/>
    </source>
</evidence>
<keyword evidence="1" id="KW-0479">Metal-binding</keyword>
<accession>G4TWJ9</accession>
<evidence type="ECO:0000256" key="2">
    <source>
        <dbReference type="SAM" id="MobiDB-lite"/>
    </source>
</evidence>
<protein>
    <recommendedName>
        <fullName evidence="3">C2H2-type domain-containing protein</fullName>
    </recommendedName>
</protein>
<evidence type="ECO:0000256" key="1">
    <source>
        <dbReference type="PROSITE-ProRule" id="PRU00042"/>
    </source>
</evidence>
<dbReference type="OrthoDB" id="8117402at2759"/>
<keyword evidence="1" id="KW-0862">Zinc</keyword>
<dbReference type="EMBL" id="CAFZ01000500">
    <property type="protein sequence ID" value="CCA75692.1"/>
    <property type="molecule type" value="Genomic_DNA"/>
</dbReference>
<name>G4TWJ9_SERID</name>
<dbReference type="GO" id="GO:0008270">
    <property type="term" value="F:zinc ion binding"/>
    <property type="evidence" value="ECO:0007669"/>
    <property type="project" value="UniProtKB-KW"/>
</dbReference>
<keyword evidence="1" id="KW-0863">Zinc-finger</keyword>